<proteinExistence type="predicted"/>
<dbReference type="RefSeq" id="WP_049845263.1">
    <property type="nucleotide sequence ID" value="NZ_JBGOOF010000063.1"/>
</dbReference>
<sequence>MHKYHMVKFLIALFLLFPPLSEAATKSVILPSGETIEVQSISKIYAAGSKEWVLIINYITDSIDNKVSLRERADLIWEFFRPIVEKAGYTNAGIKAKAYVHDAEKTIFKKSKAYTFIIRKSDDGIWRFLEDEKQS</sequence>
<evidence type="ECO:0000313" key="2">
    <source>
        <dbReference type="EMBL" id="MEZ8211706.1"/>
    </source>
</evidence>
<reference evidence="2 3" key="1">
    <citation type="submission" date="2024-06" db="EMBL/GenBank/DDBJ databases">
        <authorList>
            <person name="Steensen K."/>
            <person name="Seneca J."/>
            <person name="Bartlau N."/>
            <person name="Yu A.X."/>
            <person name="Polz M.F."/>
        </authorList>
    </citation>
    <scope>NUCLEOTIDE SEQUENCE [LARGE SCALE GENOMIC DNA]</scope>
    <source>
        <strain evidence="2 3">1F146</strain>
    </source>
</reference>
<evidence type="ECO:0000256" key="1">
    <source>
        <dbReference type="SAM" id="SignalP"/>
    </source>
</evidence>
<keyword evidence="1" id="KW-0732">Signal</keyword>
<keyword evidence="3" id="KW-1185">Reference proteome</keyword>
<gene>
    <name evidence="2" type="ORF">ACED39_23385</name>
</gene>
<protein>
    <recommendedName>
        <fullName evidence="4">DUF4783 domain-containing protein</fullName>
    </recommendedName>
</protein>
<evidence type="ECO:0008006" key="4">
    <source>
        <dbReference type="Google" id="ProtNLM"/>
    </source>
</evidence>
<feature type="chain" id="PRO_5046908676" description="DUF4783 domain-containing protein" evidence="1">
    <location>
        <begin position="24"/>
        <end position="135"/>
    </location>
</feature>
<accession>A0ABV4MQ56</accession>
<evidence type="ECO:0000313" key="3">
    <source>
        <dbReference type="Proteomes" id="UP001569151"/>
    </source>
</evidence>
<organism evidence="2 3">
    <name type="scientific">Vibrio bivalvicida</name>
    <dbReference type="NCBI Taxonomy" id="1276888"/>
    <lineage>
        <taxon>Bacteria</taxon>
        <taxon>Pseudomonadati</taxon>
        <taxon>Pseudomonadota</taxon>
        <taxon>Gammaproteobacteria</taxon>
        <taxon>Vibrionales</taxon>
        <taxon>Vibrionaceae</taxon>
        <taxon>Vibrio</taxon>
        <taxon>Vibrio oreintalis group</taxon>
    </lineage>
</organism>
<comment type="caution">
    <text evidence="2">The sequence shown here is derived from an EMBL/GenBank/DDBJ whole genome shotgun (WGS) entry which is preliminary data.</text>
</comment>
<name>A0ABV4MQ56_9VIBR</name>
<dbReference type="EMBL" id="JBGOOS010000068">
    <property type="protein sequence ID" value="MEZ8211706.1"/>
    <property type="molecule type" value="Genomic_DNA"/>
</dbReference>
<dbReference type="Proteomes" id="UP001569151">
    <property type="component" value="Unassembled WGS sequence"/>
</dbReference>
<feature type="signal peptide" evidence="1">
    <location>
        <begin position="1"/>
        <end position="23"/>
    </location>
</feature>